<evidence type="ECO:0000256" key="3">
    <source>
        <dbReference type="ARBA" id="ARBA00012784"/>
    </source>
</evidence>
<dbReference type="Proteomes" id="UP001597252">
    <property type="component" value="Unassembled WGS sequence"/>
</dbReference>
<protein>
    <recommendedName>
        <fullName evidence="3">adenosine deaminase</fullName>
        <ecNumber evidence="3">3.5.4.4</ecNumber>
    </recommendedName>
</protein>
<dbReference type="InterPro" id="IPR006330">
    <property type="entry name" value="Ado/ade_deaminase"/>
</dbReference>
<keyword evidence="5 8" id="KW-0378">Hydrolase</keyword>
<dbReference type="PANTHER" id="PTHR11409">
    <property type="entry name" value="ADENOSINE DEAMINASE"/>
    <property type="match status" value="1"/>
</dbReference>
<keyword evidence="9" id="KW-1185">Reference proteome</keyword>
<comment type="caution">
    <text evidence="8">The sequence shown here is derived from an EMBL/GenBank/DDBJ whole genome shotgun (WGS) entry which is preliminary data.</text>
</comment>
<evidence type="ECO:0000256" key="4">
    <source>
        <dbReference type="ARBA" id="ARBA00022723"/>
    </source>
</evidence>
<reference evidence="9" key="1">
    <citation type="journal article" date="2019" name="Int. J. Syst. Evol. Microbiol.">
        <title>The Global Catalogue of Microorganisms (GCM) 10K type strain sequencing project: providing services to taxonomists for standard genome sequencing and annotation.</title>
        <authorList>
            <consortium name="The Broad Institute Genomics Platform"/>
            <consortium name="The Broad Institute Genome Sequencing Center for Infectious Disease"/>
            <person name="Wu L."/>
            <person name="Ma J."/>
        </authorList>
    </citation>
    <scope>NUCLEOTIDE SEQUENCE [LARGE SCALE GENOMIC DNA]</scope>
    <source>
        <strain evidence="9">CCM 8903</strain>
    </source>
</reference>
<dbReference type="PANTHER" id="PTHR11409:SF43">
    <property type="entry name" value="ADENOSINE DEAMINASE"/>
    <property type="match status" value="1"/>
</dbReference>
<evidence type="ECO:0000313" key="8">
    <source>
        <dbReference type="EMBL" id="MFD1484604.1"/>
    </source>
</evidence>
<evidence type="ECO:0000256" key="6">
    <source>
        <dbReference type="ARBA" id="ARBA00022833"/>
    </source>
</evidence>
<organism evidence="8 9">
    <name type="scientific">Lacticaseibacillus baoqingensis</name>
    <dbReference type="NCBI Taxonomy" id="2486013"/>
    <lineage>
        <taxon>Bacteria</taxon>
        <taxon>Bacillati</taxon>
        <taxon>Bacillota</taxon>
        <taxon>Bacilli</taxon>
        <taxon>Lactobacillales</taxon>
        <taxon>Lactobacillaceae</taxon>
        <taxon>Lacticaseibacillus</taxon>
    </lineage>
</organism>
<dbReference type="NCBIfam" id="TIGR01430">
    <property type="entry name" value="aden_deam"/>
    <property type="match status" value="1"/>
</dbReference>
<evidence type="ECO:0000256" key="5">
    <source>
        <dbReference type="ARBA" id="ARBA00022801"/>
    </source>
</evidence>
<evidence type="ECO:0000313" key="9">
    <source>
        <dbReference type="Proteomes" id="UP001597252"/>
    </source>
</evidence>
<keyword evidence="4" id="KW-0479">Metal-binding</keyword>
<dbReference type="InterPro" id="IPR032466">
    <property type="entry name" value="Metal_Hydrolase"/>
</dbReference>
<evidence type="ECO:0000256" key="2">
    <source>
        <dbReference type="ARBA" id="ARBA00006676"/>
    </source>
</evidence>
<dbReference type="EC" id="3.5.4.4" evidence="3"/>
<dbReference type="GO" id="GO:0016787">
    <property type="term" value="F:hydrolase activity"/>
    <property type="evidence" value="ECO:0007669"/>
    <property type="project" value="UniProtKB-KW"/>
</dbReference>
<name>A0ABW4E4V6_9LACO</name>
<evidence type="ECO:0000259" key="7">
    <source>
        <dbReference type="Pfam" id="PF00962"/>
    </source>
</evidence>
<proteinExistence type="inferred from homology"/>
<dbReference type="Gene3D" id="3.20.20.140">
    <property type="entry name" value="Metal-dependent hydrolases"/>
    <property type="match status" value="1"/>
</dbReference>
<keyword evidence="6" id="KW-0862">Zinc</keyword>
<dbReference type="InterPro" id="IPR001365">
    <property type="entry name" value="A_deaminase_dom"/>
</dbReference>
<accession>A0ABW4E4V6</accession>
<feature type="domain" description="Adenosine deaminase" evidence="7">
    <location>
        <begin position="10"/>
        <end position="330"/>
    </location>
</feature>
<sequence>MDSLYHHLAKVELHCHLDGSLSLTAIRRLAALANITLPADDQALAALVQAPKDSQDLLDYLKPFDFIRPLLQTKAALRLAAYDVCAQAAAENVRYLELRFAPTLSQDRGLSVAETIQAVVLGLHDAMQVFDITANALVCGMRQDRSGANTAMFQVAAPLLGHGLVGGDFAGDEAHFPTSDLTAEIKAAQALGVPLTLHAGECHCVQNIVQAVAAGITRIGHATALAQAPKAIAAFVNANATAELCLTSNLQTKAIASLAEYPYPQLYAAHAKLTINTDNRTVSATTLTHEYKMFHDHFKTSVADFLTFNLNAANAAFATAADRFALGQRLQQEYAPYL</sequence>
<gene>
    <name evidence="8" type="primary">add</name>
    <name evidence="8" type="ORF">ACFQ5J_05110</name>
</gene>
<evidence type="ECO:0000256" key="1">
    <source>
        <dbReference type="ARBA" id="ARBA00001947"/>
    </source>
</evidence>
<comment type="cofactor">
    <cofactor evidence="1">
        <name>Zn(2+)</name>
        <dbReference type="ChEBI" id="CHEBI:29105"/>
    </cofactor>
</comment>
<dbReference type="SUPFAM" id="SSF51556">
    <property type="entry name" value="Metallo-dependent hydrolases"/>
    <property type="match status" value="1"/>
</dbReference>
<dbReference type="RefSeq" id="WP_164508466.1">
    <property type="nucleotide sequence ID" value="NZ_JBHTON010000014.1"/>
</dbReference>
<dbReference type="EMBL" id="JBHTON010000014">
    <property type="protein sequence ID" value="MFD1484604.1"/>
    <property type="molecule type" value="Genomic_DNA"/>
</dbReference>
<comment type="similarity">
    <text evidence="2">Belongs to the metallo-dependent hydrolases superfamily. Adenosine and AMP deaminases family.</text>
</comment>
<dbReference type="Pfam" id="PF00962">
    <property type="entry name" value="A_deaminase"/>
    <property type="match status" value="1"/>
</dbReference>